<dbReference type="InterPro" id="IPR033583">
    <property type="entry name" value="BEND3"/>
</dbReference>
<evidence type="ECO:0000313" key="4">
    <source>
        <dbReference type="RefSeq" id="XP_022341623.1"/>
    </source>
</evidence>
<dbReference type="Proteomes" id="UP000694844">
    <property type="component" value="Chromosome 5"/>
</dbReference>
<name>A0A8B8EP65_CRAVI</name>
<feature type="region of interest" description="Disordered" evidence="1">
    <location>
        <begin position="72"/>
        <end position="136"/>
    </location>
</feature>
<dbReference type="PANTHER" id="PTHR28665">
    <property type="entry name" value="BEN DOMAIN-CONTAINING PROTEIN 3"/>
    <property type="match status" value="1"/>
</dbReference>
<dbReference type="Pfam" id="PF10523">
    <property type="entry name" value="BEN"/>
    <property type="match status" value="1"/>
</dbReference>
<organism evidence="3 4">
    <name type="scientific">Crassostrea virginica</name>
    <name type="common">Eastern oyster</name>
    <dbReference type="NCBI Taxonomy" id="6565"/>
    <lineage>
        <taxon>Eukaryota</taxon>
        <taxon>Metazoa</taxon>
        <taxon>Spiralia</taxon>
        <taxon>Lophotrochozoa</taxon>
        <taxon>Mollusca</taxon>
        <taxon>Bivalvia</taxon>
        <taxon>Autobranchia</taxon>
        <taxon>Pteriomorphia</taxon>
        <taxon>Ostreida</taxon>
        <taxon>Ostreoidea</taxon>
        <taxon>Ostreidae</taxon>
        <taxon>Crassostrea</taxon>
    </lineage>
</organism>
<dbReference type="KEGG" id="cvn:111135651"/>
<proteinExistence type="predicted"/>
<accession>A0A8B8EP65</accession>
<reference evidence="4" key="1">
    <citation type="submission" date="2025-08" db="UniProtKB">
        <authorList>
            <consortium name="RefSeq"/>
        </authorList>
    </citation>
    <scope>IDENTIFICATION</scope>
    <source>
        <tissue evidence="4">Whole sample</tissue>
    </source>
</reference>
<dbReference type="PANTHER" id="PTHR28665:SF1">
    <property type="entry name" value="BEN DOMAIN-CONTAINING PROTEIN 3"/>
    <property type="match status" value="1"/>
</dbReference>
<feature type="compositionally biased region" description="Pro residues" evidence="1">
    <location>
        <begin position="84"/>
        <end position="100"/>
    </location>
</feature>
<gene>
    <name evidence="4" type="primary">LOC111135651</name>
</gene>
<keyword evidence="3" id="KW-1185">Reference proteome</keyword>
<protein>
    <submittedName>
        <fullName evidence="4">Uncharacterized protein LOC111135651</fullName>
    </submittedName>
</protein>
<dbReference type="GO" id="GO:0000792">
    <property type="term" value="C:heterochromatin"/>
    <property type="evidence" value="ECO:0007669"/>
    <property type="project" value="InterPro"/>
</dbReference>
<dbReference type="GO" id="GO:0000182">
    <property type="term" value="F:rDNA binding"/>
    <property type="evidence" value="ECO:0007669"/>
    <property type="project" value="TreeGrafter"/>
</dbReference>
<dbReference type="GO" id="GO:0000183">
    <property type="term" value="P:rDNA heterochromatin formation"/>
    <property type="evidence" value="ECO:0007669"/>
    <property type="project" value="InterPro"/>
</dbReference>
<dbReference type="OrthoDB" id="9927103at2759"/>
<dbReference type="RefSeq" id="XP_022341623.1">
    <property type="nucleotide sequence ID" value="XM_022485915.1"/>
</dbReference>
<dbReference type="AlphaFoldDB" id="A0A8B8EP65"/>
<feature type="domain" description="BEN" evidence="2">
    <location>
        <begin position="272"/>
        <end position="377"/>
    </location>
</feature>
<sequence>MARRSGVCEDTHFLVRYLCDDNLQVRSRAYFRCDSDVSISVGDEYDVQWGRPKDVDLAVVLFCGSEQEVRKRMQEMESLSEPLSPTPPQSPLSPSPPASPAPKRKKIPKSQVKSGKPRATVIAIGSPPDEAHGVHPPVTSQEALATPTIKETPTTSRTLVTAQTLGTPSTPSQNPTPVRFRAYRQSTGEDNVHSALTSIVTKMSEMQQTIDVLNKKVDAANRRSAAYEAFFKTIVGNTNILIDIARNLKQKRQQETPRVSEETDERLPVSEIPEEYEMEDSELRRIMRDSRNAGNFAVNISRRLWPELFGEGDLRFQYNWYGGGIHNKKELDPVRKSVVRKYVCFFYPEVASEDAWRERIVSRINESLRRNDKRYRKDSVAPASPSVDIVIPAIEPACEDDVFAFMD</sequence>
<dbReference type="PROSITE" id="PS51457">
    <property type="entry name" value="BEN"/>
    <property type="match status" value="1"/>
</dbReference>
<dbReference type="GeneID" id="111135651"/>
<evidence type="ECO:0000256" key="1">
    <source>
        <dbReference type="SAM" id="MobiDB-lite"/>
    </source>
</evidence>
<evidence type="ECO:0000259" key="2">
    <source>
        <dbReference type="PROSITE" id="PS51457"/>
    </source>
</evidence>
<evidence type="ECO:0000313" key="3">
    <source>
        <dbReference type="Proteomes" id="UP000694844"/>
    </source>
</evidence>
<dbReference type="InterPro" id="IPR018379">
    <property type="entry name" value="BEN_domain"/>
</dbReference>
<dbReference type="GO" id="GO:0000122">
    <property type="term" value="P:negative regulation of transcription by RNA polymerase II"/>
    <property type="evidence" value="ECO:0007669"/>
    <property type="project" value="TreeGrafter"/>
</dbReference>